<dbReference type="GO" id="GO:0003855">
    <property type="term" value="F:3-dehydroquinate dehydratase activity"/>
    <property type="evidence" value="ECO:0007669"/>
    <property type="project" value="UniProtKB-EC"/>
</dbReference>
<evidence type="ECO:0000256" key="5">
    <source>
        <dbReference type="SAM" id="MobiDB-lite"/>
    </source>
</evidence>
<evidence type="ECO:0000313" key="7">
    <source>
        <dbReference type="Proteomes" id="UP000268658"/>
    </source>
</evidence>
<comment type="catalytic activity">
    <reaction evidence="1">
        <text>3-dehydroquinate = 3-dehydroshikimate + H2O</text>
        <dbReference type="Rhea" id="RHEA:21096"/>
        <dbReference type="ChEBI" id="CHEBI:15377"/>
        <dbReference type="ChEBI" id="CHEBI:16630"/>
        <dbReference type="ChEBI" id="CHEBI:32364"/>
        <dbReference type="EC" id="4.2.1.10"/>
    </reaction>
</comment>
<dbReference type="OrthoDB" id="9813659at2"/>
<reference evidence="6 7" key="1">
    <citation type="submission" date="2018-12" db="EMBL/GenBank/DDBJ databases">
        <authorList>
            <consortium name="Pathogen Informatics"/>
        </authorList>
    </citation>
    <scope>NUCLEOTIDE SEQUENCE [LARGE SCALE GENOMIC DNA]</scope>
    <source>
        <strain evidence="6 7">NCTC10951</strain>
    </source>
</reference>
<dbReference type="PANTHER" id="PTHR43699">
    <property type="entry name" value="3-DEHYDROQUINATE DEHYDRATASE"/>
    <property type="match status" value="1"/>
</dbReference>
<feature type="region of interest" description="Disordered" evidence="5">
    <location>
        <begin position="85"/>
        <end position="120"/>
    </location>
</feature>
<accession>A0A3S4WLE3</accession>
<sequence length="334" mass="33772">MSRESSLTWGGRTITSGPGELPAVAVSLTGPTAARARVQARHAIDAGADVLELRVDLLEEADALVGFAEASAAAASASASILAPTTSPAGWRGTAGPAAEPDDESATESSGEQAPAPDPMVVSTAAAQVLECLRRMAGVVDGAPLLLTCRTAAEGGRAQLDDAGYGAVLGAVLDELADWAPERRPRAIDVEVQRGCLPQVAEQAHGLGIDVVASFHDFEATPADAVLEEVLDRMVSEGADLAKIAVWPTSADDVARLLSVCARATAGPGEGTGLGVPVAAMSMGALGAVSRVAPAFGTALTFAVVPDELGESQASAPGQLPIQDVRRCLELLSA</sequence>
<dbReference type="KEGG" id="avc:NCTC10951_02660"/>
<dbReference type="Gene3D" id="3.20.20.70">
    <property type="entry name" value="Aldolase class I"/>
    <property type="match status" value="1"/>
</dbReference>
<organism evidence="6 7">
    <name type="scientific">Actinomyces viscosus</name>
    <dbReference type="NCBI Taxonomy" id="1656"/>
    <lineage>
        <taxon>Bacteria</taxon>
        <taxon>Bacillati</taxon>
        <taxon>Actinomycetota</taxon>
        <taxon>Actinomycetes</taxon>
        <taxon>Actinomycetales</taxon>
        <taxon>Actinomycetaceae</taxon>
        <taxon>Actinomyces</taxon>
    </lineage>
</organism>
<dbReference type="InterPro" id="IPR001381">
    <property type="entry name" value="DHquinase_I"/>
</dbReference>
<dbReference type="EC" id="4.2.1.10" evidence="2"/>
<evidence type="ECO:0000256" key="2">
    <source>
        <dbReference type="ARBA" id="ARBA00012060"/>
    </source>
</evidence>
<gene>
    <name evidence="6" type="primary">quiB</name>
    <name evidence="6" type="ORF">NCTC10951_02660</name>
</gene>
<feature type="compositionally biased region" description="Polar residues" evidence="5">
    <location>
        <begin position="1"/>
        <end position="16"/>
    </location>
</feature>
<dbReference type="InterPro" id="IPR050146">
    <property type="entry name" value="Type-I_3-dehydroquinase"/>
</dbReference>
<dbReference type="SUPFAM" id="SSF51569">
    <property type="entry name" value="Aldolase"/>
    <property type="match status" value="1"/>
</dbReference>
<dbReference type="RefSeq" id="WP_126415009.1">
    <property type="nucleotide sequence ID" value="NZ_JASPER010000042.1"/>
</dbReference>
<evidence type="ECO:0000313" key="6">
    <source>
        <dbReference type="EMBL" id="VEI18331.1"/>
    </source>
</evidence>
<evidence type="ECO:0000256" key="1">
    <source>
        <dbReference type="ARBA" id="ARBA00001864"/>
    </source>
</evidence>
<keyword evidence="4" id="KW-0704">Schiff base</keyword>
<dbReference type="GO" id="GO:0046279">
    <property type="term" value="P:3,4-dihydroxybenzoate biosynthetic process"/>
    <property type="evidence" value="ECO:0007669"/>
    <property type="project" value="TreeGrafter"/>
</dbReference>
<dbReference type="CDD" id="cd00502">
    <property type="entry name" value="DHQase_I"/>
    <property type="match status" value="1"/>
</dbReference>
<dbReference type="InterPro" id="IPR013785">
    <property type="entry name" value="Aldolase_TIM"/>
</dbReference>
<feature type="region of interest" description="Disordered" evidence="5">
    <location>
        <begin position="1"/>
        <end position="22"/>
    </location>
</feature>
<dbReference type="Proteomes" id="UP000268658">
    <property type="component" value="Chromosome"/>
</dbReference>
<dbReference type="AlphaFoldDB" id="A0A3S4WLE3"/>
<keyword evidence="3 6" id="KW-0456">Lyase</keyword>
<dbReference type="Pfam" id="PF01487">
    <property type="entry name" value="DHquinase_I"/>
    <property type="match status" value="1"/>
</dbReference>
<protein>
    <recommendedName>
        <fullName evidence="2">3-dehydroquinate dehydratase</fullName>
        <ecNumber evidence="2">4.2.1.10</ecNumber>
    </recommendedName>
</protein>
<evidence type="ECO:0000256" key="4">
    <source>
        <dbReference type="ARBA" id="ARBA00023270"/>
    </source>
</evidence>
<dbReference type="EMBL" id="LR134477">
    <property type="protein sequence ID" value="VEI18331.1"/>
    <property type="molecule type" value="Genomic_DNA"/>
</dbReference>
<name>A0A3S4WLE3_ACTVI</name>
<evidence type="ECO:0000256" key="3">
    <source>
        <dbReference type="ARBA" id="ARBA00023239"/>
    </source>
</evidence>
<proteinExistence type="predicted"/>
<dbReference type="PANTHER" id="PTHR43699:SF1">
    <property type="entry name" value="3-DEHYDROQUINATE DEHYDRATASE"/>
    <property type="match status" value="1"/>
</dbReference>